<dbReference type="Proteomes" id="UP001652740">
    <property type="component" value="Unplaced"/>
</dbReference>
<feature type="region of interest" description="Disordered" evidence="1">
    <location>
        <begin position="1048"/>
        <end position="1126"/>
    </location>
</feature>
<feature type="region of interest" description="Disordered" evidence="1">
    <location>
        <begin position="999"/>
        <end position="1025"/>
    </location>
</feature>
<name>A0ABM3N0Q4_GALME</name>
<proteinExistence type="predicted"/>
<keyword evidence="2" id="KW-1185">Reference proteome</keyword>
<gene>
    <name evidence="3" type="primary">LOC128202094</name>
</gene>
<protein>
    <submittedName>
        <fullName evidence="3">Uncharacterized protein LOC128202094</fullName>
    </submittedName>
</protein>
<evidence type="ECO:0000313" key="2">
    <source>
        <dbReference type="Proteomes" id="UP001652740"/>
    </source>
</evidence>
<dbReference type="RefSeq" id="XP_052757110.1">
    <property type="nucleotide sequence ID" value="XM_052901150.1"/>
</dbReference>
<evidence type="ECO:0000313" key="3">
    <source>
        <dbReference type="RefSeq" id="XP_052757110.1"/>
    </source>
</evidence>
<organism evidence="2 3">
    <name type="scientific">Galleria mellonella</name>
    <name type="common">Greater wax moth</name>
    <dbReference type="NCBI Taxonomy" id="7137"/>
    <lineage>
        <taxon>Eukaryota</taxon>
        <taxon>Metazoa</taxon>
        <taxon>Ecdysozoa</taxon>
        <taxon>Arthropoda</taxon>
        <taxon>Hexapoda</taxon>
        <taxon>Insecta</taxon>
        <taxon>Pterygota</taxon>
        <taxon>Neoptera</taxon>
        <taxon>Endopterygota</taxon>
        <taxon>Lepidoptera</taxon>
        <taxon>Glossata</taxon>
        <taxon>Ditrysia</taxon>
        <taxon>Pyraloidea</taxon>
        <taxon>Pyralidae</taxon>
        <taxon>Galleriinae</taxon>
        <taxon>Galleria</taxon>
    </lineage>
</organism>
<accession>A0ABM3N0Q4</accession>
<sequence>MRGGDVNSIREQLYQILPDDNLSRKDIDNISDRLINLANELTLSSKSYDFTLPLSRVGQESLTPTEISRMQKEIYPNNTKRHIFDFVEETAGINNNSQQARNTNNTTTEPVIKNISDISDPERTPEKTDNTLKNDGSECLESVPEISRAHQAEQVTQLTNRLQSIKTSTPQQSMSIERSLNPKQDIFKLSFSSINNDDQENKFLLTKSQVEKQYMSDLVNVINKWIRKLPISLNNNKVFWETMMKDLAGDIIDKQKYLQLNPEAKISDDVELEHLKYQVFRWLNKILDVNNLSDIIRKTGSLMSLINNIPVPQLAKPIGKRQETKLTQGLMPNYLDALQDEISLWFGDMSSNLYTLTDSRQHQELIKELAEKLKQVFSQGYNESYMDNEISKWLSKVTRNRVDKENLSKVAQLLKNKLKNKGFTDESSWIMKQDSSQFVEENLLSGIFDWLKGQSLYQNRNSQEKRIQENLASTLAKELKNALECVYVLKADINTDEVLTKVIMKHLQTFPMEPEHKTNKNYIRNTAEQLLRYLKDLKLFRNISDKDVRSPDNTLLSSDENLIGSLPLNNLDTSTNKSEFDRWKKELMTRLKPLWQQYSKNDAIIKEEIKKNVAKFPIDTTVEKNPKFISDKGGQLLKQLETAPSSSTELSSISKVDSSASNKVSHKKSADYLYDSIENWCEKLQINGNTPENIERIKTLKPYIASKLINKIGELNLNPEIFNDDVLYEDMLQDEIDNLLCTLPPSHELENNKPEIKRSLLVKIKEIQKIIRDKLAGQAYKRQLHDTILRTLPSTENLSSEEQASFETLKESLADAYINLRYATNNEKLKNLFKNKIANEIHRFCDDYLKRHPATPIDSKKLNQELFEALHKVPIPKDEIMKSEVEQVKIKDEVNNWVKNLPLLEVSGPKLLLKSKIVNFLTKCLHDIEKEKEIHPDIDYDDKMQKEIKKWLIKLPLSSDKEDEIEDMIKKFMTRLKNTKHSRKLSVSLTEQSIDDDLKEPTIDSYDKTSDKSPETTNNGSYLSRYAHDFPSTTLSTEDKAHMHIIRERNLPSSGRHIPSRFGPSANNSNRDANRAGSPLSVDVASQTELRPNGTELYNSKKIQYSSPKISNGSPQTMTTSSKVPSMKSVGSQVEISPQIIVKEYFWDTTSTTQGSGYKFPQMSFSELPCSFTQNSGLSCTSASQRPHEMSWSAGQNQSLSPGPCILLPPSCITQQPSPKAPCVSTQQQTCSYQSQQVPLSFQETPPHLTDVSIDPTPKRVCMRKDLSEPFRQPNLKSTDASRNLSSTERPEVGTSRSFQKKNMAHHGSFENAQHSKECRSQASKAKRSKNVPDDEDFDCSMRFADIVEFWDSSSRRKIYQIPSEDIVEPFIRKTIRKEEKVRCRCQERILTKPVSRKSKREPCQSYENLWRCSKCRGIHCPNPSRFYFK</sequence>
<feature type="compositionally biased region" description="Polar residues" evidence="1">
    <location>
        <begin position="1084"/>
        <end position="1126"/>
    </location>
</feature>
<feature type="region of interest" description="Disordered" evidence="1">
    <location>
        <begin position="117"/>
        <end position="136"/>
    </location>
</feature>
<feature type="compositionally biased region" description="Basic and acidic residues" evidence="1">
    <location>
        <begin position="999"/>
        <end position="1014"/>
    </location>
</feature>
<feature type="compositionally biased region" description="Polar residues" evidence="1">
    <location>
        <begin position="1275"/>
        <end position="1288"/>
    </location>
</feature>
<reference evidence="3" key="1">
    <citation type="submission" date="2025-08" db="UniProtKB">
        <authorList>
            <consortium name="RefSeq"/>
        </authorList>
    </citation>
    <scope>IDENTIFICATION</scope>
    <source>
        <tissue evidence="3">Whole larvae</tissue>
    </source>
</reference>
<evidence type="ECO:0000256" key="1">
    <source>
        <dbReference type="SAM" id="MobiDB-lite"/>
    </source>
</evidence>
<feature type="region of interest" description="Disordered" evidence="1">
    <location>
        <begin position="1266"/>
        <end position="1334"/>
    </location>
</feature>
<dbReference type="GeneID" id="128202094"/>
<feature type="compositionally biased region" description="Basic and acidic residues" evidence="1">
    <location>
        <begin position="120"/>
        <end position="136"/>
    </location>
</feature>